<comment type="caution">
    <text evidence="1">The sequence shown here is derived from an EMBL/GenBank/DDBJ whole genome shotgun (WGS) entry which is preliminary data.</text>
</comment>
<proteinExistence type="predicted"/>
<dbReference type="OrthoDB" id="21121at2"/>
<protein>
    <submittedName>
        <fullName evidence="1">Uncharacterized protein</fullName>
    </submittedName>
</protein>
<evidence type="ECO:0000313" key="1">
    <source>
        <dbReference type="EMBL" id="RWX74441.1"/>
    </source>
</evidence>
<evidence type="ECO:0000313" key="2">
    <source>
        <dbReference type="Proteomes" id="UP000287687"/>
    </source>
</evidence>
<dbReference type="RefSeq" id="WP_128445811.1">
    <property type="nucleotide sequence ID" value="NZ_SBIP01000008.1"/>
</dbReference>
<gene>
    <name evidence="1" type="ORF">EPK99_24980</name>
</gene>
<reference evidence="1 2" key="1">
    <citation type="submission" date="2019-01" db="EMBL/GenBank/DDBJ databases">
        <title>The draft genome of Rhizobium sp. 24NR.</title>
        <authorList>
            <person name="Liu L."/>
            <person name="Liang L."/>
            <person name="Shi S."/>
            <person name="Xu L."/>
            <person name="Wang X."/>
            <person name="Li L."/>
            <person name="Zhang X."/>
        </authorList>
    </citation>
    <scope>NUCLEOTIDE SEQUENCE [LARGE SCALE GENOMIC DNA]</scope>
    <source>
        <strain evidence="1 2">24NR</strain>
    </source>
</reference>
<name>A0A444LA35_9HYPH</name>
<organism evidence="1 2">
    <name type="scientific">Neorhizobium lilium</name>
    <dbReference type="NCBI Taxonomy" id="2503024"/>
    <lineage>
        <taxon>Bacteria</taxon>
        <taxon>Pseudomonadati</taxon>
        <taxon>Pseudomonadota</taxon>
        <taxon>Alphaproteobacteria</taxon>
        <taxon>Hyphomicrobiales</taxon>
        <taxon>Rhizobiaceae</taxon>
        <taxon>Rhizobium/Agrobacterium group</taxon>
        <taxon>Neorhizobium</taxon>
    </lineage>
</organism>
<keyword evidence="2" id="KW-1185">Reference proteome</keyword>
<dbReference type="AlphaFoldDB" id="A0A444LA35"/>
<dbReference type="Proteomes" id="UP000287687">
    <property type="component" value="Unassembled WGS sequence"/>
</dbReference>
<accession>A0A444LA35</accession>
<dbReference type="EMBL" id="SBIP01000008">
    <property type="protein sequence ID" value="RWX74441.1"/>
    <property type="molecule type" value="Genomic_DNA"/>
</dbReference>
<sequence length="191" mass="21102">MDTITPEMALVREEMEGDKPGLFMQLLGEGNWPHLALGRCLEPMVVEGSLMFTDSRLDIRKGDLVAYASQGLPALGCKVFLGDAAGTVFFWSNQPAAVYCFDYRQLVHVARVSYVKTPGKPVADPRNLDYASLLPEPARDVIARLDDLPFLGPKEADLFKALAIVHEGIADAFSALPKENLMFFSNLRSRK</sequence>